<proteinExistence type="predicted"/>
<dbReference type="Proteomes" id="UP000198788">
    <property type="component" value="Unassembled WGS sequence"/>
</dbReference>
<reference evidence="2" key="1">
    <citation type="submission" date="2016-10" db="EMBL/GenBank/DDBJ databases">
        <authorList>
            <person name="Varghese N."/>
            <person name="Submissions S."/>
        </authorList>
    </citation>
    <scope>NUCLEOTIDE SEQUENCE [LARGE SCALE GENOMIC DNA]</scope>
    <source>
        <strain evidence="2">CGMCC 1.10683</strain>
    </source>
</reference>
<evidence type="ECO:0000313" key="1">
    <source>
        <dbReference type="EMBL" id="SFS42832.1"/>
    </source>
</evidence>
<dbReference type="EMBL" id="FOZV01000002">
    <property type="protein sequence ID" value="SFS42832.1"/>
    <property type="molecule type" value="Genomic_DNA"/>
</dbReference>
<dbReference type="STRING" id="871741.SAMN05192570_1216"/>
<dbReference type="OrthoDB" id="9914678at2"/>
<accession>A0A1I6PRG8</accession>
<name>A0A1I6PRG8_9CAUL</name>
<organism evidence="1 2">
    <name type="scientific">Brevundimonas viscosa</name>
    <dbReference type="NCBI Taxonomy" id="871741"/>
    <lineage>
        <taxon>Bacteria</taxon>
        <taxon>Pseudomonadati</taxon>
        <taxon>Pseudomonadota</taxon>
        <taxon>Alphaproteobacteria</taxon>
        <taxon>Caulobacterales</taxon>
        <taxon>Caulobacteraceae</taxon>
        <taxon>Brevundimonas</taxon>
    </lineage>
</organism>
<sequence length="86" mass="9676">MLAQELIKHTARLRWVDRDGREHAERHAAWTAAEATRMAYRRAKSMRLSGEAAAFRIEHHERVMAEGCVLEAANDDFAIPDFGGAA</sequence>
<protein>
    <submittedName>
        <fullName evidence="1">Uncharacterized protein</fullName>
    </submittedName>
</protein>
<evidence type="ECO:0000313" key="2">
    <source>
        <dbReference type="Proteomes" id="UP000198788"/>
    </source>
</evidence>
<gene>
    <name evidence="1" type="ORF">SAMN05192570_1216</name>
</gene>
<keyword evidence="2" id="KW-1185">Reference proteome</keyword>
<dbReference type="RefSeq" id="WP_092307839.1">
    <property type="nucleotide sequence ID" value="NZ_FOZV01000002.1"/>
</dbReference>
<dbReference type="AlphaFoldDB" id="A0A1I6PRG8"/>